<evidence type="ECO:0000313" key="4">
    <source>
        <dbReference type="EMBL" id="TSJ97515.1"/>
    </source>
</evidence>
<dbReference type="Pfam" id="PF04536">
    <property type="entry name" value="TPM_phosphatase"/>
    <property type="match status" value="1"/>
</dbReference>
<dbReference type="PANTHER" id="PTHR30373:SF2">
    <property type="entry name" value="UPF0603 PROTEIN YGCG"/>
    <property type="match status" value="1"/>
</dbReference>
<dbReference type="Proteomes" id="UP000319483">
    <property type="component" value="Unassembled WGS sequence"/>
</dbReference>
<dbReference type="Gene3D" id="3.10.310.50">
    <property type="match status" value="1"/>
</dbReference>
<dbReference type="PANTHER" id="PTHR30373">
    <property type="entry name" value="UPF0603 PROTEIN YGCG"/>
    <property type="match status" value="1"/>
</dbReference>
<dbReference type="InterPro" id="IPR007621">
    <property type="entry name" value="TPM_dom"/>
</dbReference>
<reference evidence="4 5" key="1">
    <citation type="submission" date="2019-07" db="EMBL/GenBank/DDBJ databases">
        <title>Gilliamella genomes.</title>
        <authorList>
            <person name="Zheng H."/>
        </authorList>
    </citation>
    <scope>NUCLEOTIDE SEQUENCE [LARGE SCALE GENOMIC DNA]</scope>
    <source>
        <strain evidence="4 5">W8127</strain>
    </source>
</reference>
<evidence type="ECO:0000259" key="3">
    <source>
        <dbReference type="Pfam" id="PF04536"/>
    </source>
</evidence>
<keyword evidence="2" id="KW-0732">Signal</keyword>
<feature type="transmembrane region" description="Helical" evidence="1">
    <location>
        <begin position="237"/>
        <end position="257"/>
    </location>
</feature>
<evidence type="ECO:0000256" key="2">
    <source>
        <dbReference type="SAM" id="SignalP"/>
    </source>
</evidence>
<organism evidence="4 5">
    <name type="scientific">Gilliamella apicola</name>
    <dbReference type="NCBI Taxonomy" id="1196095"/>
    <lineage>
        <taxon>Bacteria</taxon>
        <taxon>Pseudomonadati</taxon>
        <taxon>Pseudomonadota</taxon>
        <taxon>Gammaproteobacteria</taxon>
        <taxon>Orbales</taxon>
        <taxon>Orbaceae</taxon>
        <taxon>Gilliamella</taxon>
    </lineage>
</organism>
<keyword evidence="1" id="KW-0812">Transmembrane</keyword>
<sequence length="307" mass="32833">MKKYYLLFCLLFFSIVSYALTEIPTFDHRVIDTSDTLESSQIDDLESTLIGFEKTRTDGAQIAVLMINKLDNETIEQYADRVFIQWKIGKKEKDNGILLLIVKDDKLMRIEVGYGFEGTITDLIASHIIREQLAPQFKKNDYYQGIHDALSVLISKLNEPQQVPETNNDTDLKTVLASEFGANLFNYGLASFLICFGVVSLFLISSTKRRAARSLGTGLLNGISVGGFTLFNGYSLHIVLPLIFLAFVASTILSGILTMSSSGRGRGGGFGGGKGGGKGGGFGGGSFGGFGGGGGGRSGGGGASGSW</sequence>
<dbReference type="EMBL" id="VMHM01000016">
    <property type="protein sequence ID" value="TSJ97515.1"/>
    <property type="molecule type" value="Genomic_DNA"/>
</dbReference>
<name>A0A556S8T2_9GAMM</name>
<feature type="signal peptide" evidence="2">
    <location>
        <begin position="1"/>
        <end position="19"/>
    </location>
</feature>
<keyword evidence="1" id="KW-1133">Transmembrane helix</keyword>
<proteinExistence type="predicted"/>
<accession>A0A556S8T2</accession>
<evidence type="ECO:0000256" key="1">
    <source>
        <dbReference type="SAM" id="Phobius"/>
    </source>
</evidence>
<comment type="caution">
    <text evidence="4">The sequence shown here is derived from an EMBL/GenBank/DDBJ whole genome shotgun (WGS) entry which is preliminary data.</text>
</comment>
<protein>
    <submittedName>
        <fullName evidence="4">YgcG family protein</fullName>
    </submittedName>
</protein>
<keyword evidence="1" id="KW-0472">Membrane</keyword>
<feature type="chain" id="PRO_5022099856" evidence="2">
    <location>
        <begin position="20"/>
        <end position="307"/>
    </location>
</feature>
<gene>
    <name evidence="4" type="ORF">FPQ15_11505</name>
</gene>
<feature type="domain" description="TPM" evidence="3">
    <location>
        <begin position="30"/>
        <end position="154"/>
    </location>
</feature>
<evidence type="ECO:0000313" key="5">
    <source>
        <dbReference type="Proteomes" id="UP000319483"/>
    </source>
</evidence>
<dbReference type="RefSeq" id="WP_144092858.1">
    <property type="nucleotide sequence ID" value="NZ_VMHM01000016.1"/>
</dbReference>
<dbReference type="AlphaFoldDB" id="A0A556S8T2"/>
<feature type="transmembrane region" description="Helical" evidence="1">
    <location>
        <begin position="184"/>
        <end position="204"/>
    </location>
</feature>